<keyword evidence="2" id="KW-0274">FAD</keyword>
<evidence type="ECO:0000256" key="3">
    <source>
        <dbReference type="ARBA" id="ARBA00023002"/>
    </source>
</evidence>
<evidence type="ECO:0000313" key="5">
    <source>
        <dbReference type="EMBL" id="GIT97178.1"/>
    </source>
</evidence>
<keyword evidence="6" id="KW-1185">Reference proteome</keyword>
<dbReference type="PROSITE" id="PS51387">
    <property type="entry name" value="FAD_PCMH"/>
    <property type="match status" value="1"/>
</dbReference>
<dbReference type="InterPro" id="IPR036683">
    <property type="entry name" value="CO_DH_flav_C_dom_sf"/>
</dbReference>
<dbReference type="EMBL" id="BPFH01000015">
    <property type="protein sequence ID" value="GIT97178.1"/>
    <property type="molecule type" value="Genomic_DNA"/>
</dbReference>
<evidence type="ECO:0000259" key="4">
    <source>
        <dbReference type="PROSITE" id="PS51387"/>
    </source>
</evidence>
<dbReference type="Gene3D" id="3.30.465.10">
    <property type="match status" value="1"/>
</dbReference>
<dbReference type="SMART" id="SM01092">
    <property type="entry name" value="CO_deh_flav_C"/>
    <property type="match status" value="1"/>
</dbReference>
<dbReference type="SUPFAM" id="SSF55447">
    <property type="entry name" value="CO dehydrogenase flavoprotein C-terminal domain-like"/>
    <property type="match status" value="1"/>
</dbReference>
<dbReference type="InterPro" id="IPR016169">
    <property type="entry name" value="FAD-bd_PCMH_sub2"/>
</dbReference>
<dbReference type="Gene3D" id="3.30.390.50">
    <property type="entry name" value="CO dehydrogenase flavoprotein, C-terminal domain"/>
    <property type="match status" value="1"/>
</dbReference>
<sequence>MYAFDLTRPATIQEAVAALQGDDAQPISGGQTLLPTMKARLASAETLVSLTGVSEMRGICTDDQGRICIGGATPHAQVAAEAMAYPALAGLAGRIGDPAVRSRGTIGGSLANNDPSACYPAGALASGATIVATGPGGTREIAADDYFQGMFTTALDEGEIVTEVKLPVPQAAAYEKFLQPASRFPLVAAFVARFADGVRVAITGASADGVFRWSEAEAALSANFSAEALTDLALPDADSMISDLHGTGAYRAHLTKVMTQRAVKAAS</sequence>
<dbReference type="InterPro" id="IPR051312">
    <property type="entry name" value="Diverse_Substr_Oxidored"/>
</dbReference>
<accession>A0ABQ4NRZ2</accession>
<keyword evidence="3" id="KW-0560">Oxidoreductase</keyword>
<reference evidence="5 6" key="1">
    <citation type="submission" date="2021-05" db="EMBL/GenBank/DDBJ databases">
        <title>Bacteria Genome sequencing.</title>
        <authorList>
            <person name="Takabe Y."/>
            <person name="Nakajima Y."/>
            <person name="Suzuki S."/>
            <person name="Shiozaki T."/>
        </authorList>
    </citation>
    <scope>NUCLEOTIDE SEQUENCE [LARGE SCALE GENOMIC DNA]</scope>
    <source>
        <strain evidence="5 6">AI_62</strain>
    </source>
</reference>
<keyword evidence="1" id="KW-0285">Flavoprotein</keyword>
<dbReference type="SUPFAM" id="SSF56176">
    <property type="entry name" value="FAD-binding/transporter-associated domain-like"/>
    <property type="match status" value="1"/>
</dbReference>
<gene>
    <name evidence="5" type="ORF">JANAI62_38010</name>
</gene>
<dbReference type="Gene3D" id="3.30.43.10">
    <property type="entry name" value="Uridine Diphospho-n-acetylenolpyruvylglucosamine Reductase, domain 2"/>
    <property type="match status" value="1"/>
</dbReference>
<dbReference type="InterPro" id="IPR036318">
    <property type="entry name" value="FAD-bd_PCMH-like_sf"/>
</dbReference>
<dbReference type="PANTHER" id="PTHR42659">
    <property type="entry name" value="XANTHINE DEHYDROGENASE SUBUNIT C-RELATED"/>
    <property type="match status" value="1"/>
</dbReference>
<dbReference type="InterPro" id="IPR016167">
    <property type="entry name" value="FAD-bd_PCMH_sub1"/>
</dbReference>
<dbReference type="InterPro" id="IPR005107">
    <property type="entry name" value="CO_DH_flav_C"/>
</dbReference>
<evidence type="ECO:0000256" key="1">
    <source>
        <dbReference type="ARBA" id="ARBA00022630"/>
    </source>
</evidence>
<feature type="domain" description="FAD-binding PCMH-type" evidence="4">
    <location>
        <begin position="1"/>
        <end position="171"/>
    </location>
</feature>
<organism evidence="5 6">
    <name type="scientific">Jannaschia pagri</name>
    <dbReference type="NCBI Taxonomy" id="2829797"/>
    <lineage>
        <taxon>Bacteria</taxon>
        <taxon>Pseudomonadati</taxon>
        <taxon>Pseudomonadota</taxon>
        <taxon>Alphaproteobacteria</taxon>
        <taxon>Rhodobacterales</taxon>
        <taxon>Roseobacteraceae</taxon>
        <taxon>Jannaschia</taxon>
    </lineage>
</organism>
<dbReference type="InterPro" id="IPR016166">
    <property type="entry name" value="FAD-bd_PCMH"/>
</dbReference>
<evidence type="ECO:0000256" key="2">
    <source>
        <dbReference type="ARBA" id="ARBA00022827"/>
    </source>
</evidence>
<dbReference type="RefSeq" id="WP_220750653.1">
    <property type="nucleotide sequence ID" value="NZ_BPFH01000015.1"/>
</dbReference>
<comment type="caution">
    <text evidence="5">The sequence shown here is derived from an EMBL/GenBank/DDBJ whole genome shotgun (WGS) entry which is preliminary data.</text>
</comment>
<dbReference type="PANTHER" id="PTHR42659:SF2">
    <property type="entry name" value="XANTHINE DEHYDROGENASE SUBUNIT C-RELATED"/>
    <property type="match status" value="1"/>
</dbReference>
<evidence type="ECO:0000313" key="6">
    <source>
        <dbReference type="Proteomes" id="UP000786693"/>
    </source>
</evidence>
<dbReference type="Proteomes" id="UP000786693">
    <property type="component" value="Unassembled WGS sequence"/>
</dbReference>
<dbReference type="Pfam" id="PF00941">
    <property type="entry name" value="FAD_binding_5"/>
    <property type="match status" value="1"/>
</dbReference>
<protein>
    <submittedName>
        <fullName evidence="5">Carbon monoxide dehydrogenase</fullName>
    </submittedName>
</protein>
<name>A0ABQ4NRZ2_9RHOB</name>
<proteinExistence type="predicted"/>
<dbReference type="InterPro" id="IPR002346">
    <property type="entry name" value="Mopterin_DH_FAD-bd"/>
</dbReference>